<proteinExistence type="predicted"/>
<dbReference type="EMBL" id="JACRTE010000061">
    <property type="protein sequence ID" value="MBC8597563.1"/>
    <property type="molecule type" value="Genomic_DNA"/>
</dbReference>
<keyword evidence="3" id="KW-1185">Reference proteome</keyword>
<gene>
    <name evidence="2" type="ORF">H8706_11945</name>
</gene>
<feature type="region of interest" description="Disordered" evidence="1">
    <location>
        <begin position="91"/>
        <end position="112"/>
    </location>
</feature>
<protein>
    <recommendedName>
        <fullName evidence="4">Ankyrin repeat domain-containing protein</fullName>
    </recommendedName>
</protein>
<evidence type="ECO:0000256" key="1">
    <source>
        <dbReference type="SAM" id="MobiDB-lite"/>
    </source>
</evidence>
<evidence type="ECO:0008006" key="4">
    <source>
        <dbReference type="Google" id="ProtNLM"/>
    </source>
</evidence>
<organism evidence="2 3">
    <name type="scientific">Qingrenia yutianensis</name>
    <dbReference type="NCBI Taxonomy" id="2763676"/>
    <lineage>
        <taxon>Bacteria</taxon>
        <taxon>Bacillati</taxon>
        <taxon>Bacillota</taxon>
        <taxon>Clostridia</taxon>
        <taxon>Eubacteriales</taxon>
        <taxon>Oscillospiraceae</taxon>
        <taxon>Qingrenia</taxon>
    </lineage>
</organism>
<accession>A0A926FAX2</accession>
<evidence type="ECO:0000313" key="3">
    <source>
        <dbReference type="Proteomes" id="UP000647416"/>
    </source>
</evidence>
<dbReference type="RefSeq" id="WP_262432824.1">
    <property type="nucleotide sequence ID" value="NZ_JACRTE010000061.1"/>
</dbReference>
<comment type="caution">
    <text evidence="2">The sequence shown here is derived from an EMBL/GenBank/DDBJ whole genome shotgun (WGS) entry which is preliminary data.</text>
</comment>
<dbReference type="AlphaFoldDB" id="A0A926FAX2"/>
<evidence type="ECO:0000313" key="2">
    <source>
        <dbReference type="EMBL" id="MBC8597563.1"/>
    </source>
</evidence>
<sequence length="112" mass="13171">MKDKSLTDINKLWEYVCNGNVEKLKEYYTSGGSANKRYSKFGEEHSLLMGAFRNNQFETVEYLMSEGERLSPKETTEIKTELQKLGLMQKLAEPEEQESDMDMPLWYNKDKR</sequence>
<dbReference type="Proteomes" id="UP000647416">
    <property type="component" value="Unassembled WGS sequence"/>
</dbReference>
<reference evidence="2" key="1">
    <citation type="submission" date="2020-08" db="EMBL/GenBank/DDBJ databases">
        <title>Genome public.</title>
        <authorList>
            <person name="Liu C."/>
            <person name="Sun Q."/>
        </authorList>
    </citation>
    <scope>NUCLEOTIDE SEQUENCE</scope>
    <source>
        <strain evidence="2">NSJ-50</strain>
    </source>
</reference>
<name>A0A926FAX2_9FIRM</name>